<dbReference type="InterPro" id="IPR001841">
    <property type="entry name" value="Znf_RING"/>
</dbReference>
<dbReference type="SUPFAM" id="SSF52540">
    <property type="entry name" value="P-loop containing nucleoside triphosphate hydrolases"/>
    <property type="match status" value="2"/>
</dbReference>
<dbReference type="SUPFAM" id="SSF57850">
    <property type="entry name" value="RING/U-box"/>
    <property type="match status" value="1"/>
</dbReference>
<keyword evidence="6" id="KW-0378">Hydrolase</keyword>
<dbReference type="InterPro" id="IPR050628">
    <property type="entry name" value="SNF2_RAD54_helicase_TF"/>
</dbReference>
<proteinExistence type="inferred from homology"/>
<evidence type="ECO:0000256" key="8">
    <source>
        <dbReference type="ARBA" id="ARBA00022833"/>
    </source>
</evidence>
<organism evidence="15 16">
    <name type="scientific">Quillaja saponaria</name>
    <name type="common">Soap bark tree</name>
    <dbReference type="NCBI Taxonomy" id="32244"/>
    <lineage>
        <taxon>Eukaryota</taxon>
        <taxon>Viridiplantae</taxon>
        <taxon>Streptophyta</taxon>
        <taxon>Embryophyta</taxon>
        <taxon>Tracheophyta</taxon>
        <taxon>Spermatophyta</taxon>
        <taxon>Magnoliopsida</taxon>
        <taxon>eudicotyledons</taxon>
        <taxon>Gunneridae</taxon>
        <taxon>Pentapetalae</taxon>
        <taxon>rosids</taxon>
        <taxon>fabids</taxon>
        <taxon>Fabales</taxon>
        <taxon>Quillajaceae</taxon>
        <taxon>Quillaja</taxon>
    </lineage>
</organism>
<keyword evidence="7 15" id="KW-0347">Helicase</keyword>
<dbReference type="InterPro" id="IPR014905">
    <property type="entry name" value="HIRAN"/>
</dbReference>
<evidence type="ECO:0000313" key="15">
    <source>
        <dbReference type="EMBL" id="KAJ7972095.1"/>
    </source>
</evidence>
<dbReference type="Pfam" id="PF13639">
    <property type="entry name" value="zf-RING_2"/>
    <property type="match status" value="1"/>
</dbReference>
<keyword evidence="4" id="KW-0547">Nucleotide-binding</keyword>
<dbReference type="GO" id="GO:0008094">
    <property type="term" value="F:ATP-dependent activity, acting on DNA"/>
    <property type="evidence" value="ECO:0007669"/>
    <property type="project" value="TreeGrafter"/>
</dbReference>
<keyword evidence="3" id="KW-0479">Metal-binding</keyword>
<dbReference type="GO" id="GO:0004386">
    <property type="term" value="F:helicase activity"/>
    <property type="evidence" value="ECO:0007669"/>
    <property type="project" value="UniProtKB-KW"/>
</dbReference>
<protein>
    <submittedName>
        <fullName evidence="15">DNA/RNA helicase protein</fullName>
    </submittedName>
</protein>
<keyword evidence="9" id="KW-0067">ATP-binding</keyword>
<dbReference type="InterPro" id="IPR013083">
    <property type="entry name" value="Znf_RING/FYVE/PHD"/>
</dbReference>
<comment type="caution">
    <text evidence="15">The sequence shown here is derived from an EMBL/GenBank/DDBJ whole genome shotgun (WGS) entry which is preliminary data.</text>
</comment>
<dbReference type="PROSITE" id="PS51194">
    <property type="entry name" value="HELICASE_CTER"/>
    <property type="match status" value="1"/>
</dbReference>
<dbReference type="InterPro" id="IPR027417">
    <property type="entry name" value="P-loop_NTPase"/>
</dbReference>
<evidence type="ECO:0000256" key="5">
    <source>
        <dbReference type="ARBA" id="ARBA00022771"/>
    </source>
</evidence>
<dbReference type="Gene3D" id="3.30.40.10">
    <property type="entry name" value="Zinc/RING finger domain, C3HC4 (zinc finger)"/>
    <property type="match status" value="1"/>
</dbReference>
<dbReference type="GO" id="GO:0008270">
    <property type="term" value="F:zinc ion binding"/>
    <property type="evidence" value="ECO:0007669"/>
    <property type="project" value="UniProtKB-KW"/>
</dbReference>
<dbReference type="PROSITE" id="PS00518">
    <property type="entry name" value="ZF_RING_1"/>
    <property type="match status" value="1"/>
</dbReference>
<keyword evidence="5 11" id="KW-0863">Zinc-finger</keyword>
<dbReference type="EMBL" id="JARAOO010000004">
    <property type="protein sequence ID" value="KAJ7972095.1"/>
    <property type="molecule type" value="Genomic_DNA"/>
</dbReference>
<evidence type="ECO:0000256" key="9">
    <source>
        <dbReference type="ARBA" id="ARBA00022840"/>
    </source>
</evidence>
<evidence type="ECO:0000256" key="3">
    <source>
        <dbReference type="ARBA" id="ARBA00022723"/>
    </source>
</evidence>
<feature type="domain" description="RING-type" evidence="13">
    <location>
        <begin position="522"/>
        <end position="563"/>
    </location>
</feature>
<evidence type="ECO:0000256" key="12">
    <source>
        <dbReference type="SAM" id="MobiDB-lite"/>
    </source>
</evidence>
<dbReference type="GO" id="GO:0006281">
    <property type="term" value="P:DNA repair"/>
    <property type="evidence" value="ECO:0007669"/>
    <property type="project" value="TreeGrafter"/>
</dbReference>
<dbReference type="SMART" id="SM00490">
    <property type="entry name" value="HELICc"/>
    <property type="match status" value="1"/>
</dbReference>
<dbReference type="Proteomes" id="UP001163823">
    <property type="component" value="Chromosome 4"/>
</dbReference>
<keyword evidence="10" id="KW-0539">Nucleus</keyword>
<evidence type="ECO:0000256" key="4">
    <source>
        <dbReference type="ARBA" id="ARBA00022741"/>
    </source>
</evidence>
<dbReference type="GO" id="GO:0005524">
    <property type="term" value="F:ATP binding"/>
    <property type="evidence" value="ECO:0007669"/>
    <property type="project" value="UniProtKB-KW"/>
</dbReference>
<dbReference type="InterPro" id="IPR000330">
    <property type="entry name" value="SNF2_N"/>
</dbReference>
<name>A0AAD7PZL0_QUISA</name>
<dbReference type="CDD" id="cd18793">
    <property type="entry name" value="SF2_C_SNF"/>
    <property type="match status" value="1"/>
</dbReference>
<dbReference type="GO" id="GO:0016818">
    <property type="term" value="F:hydrolase activity, acting on acid anhydrides, in phosphorus-containing anhydrides"/>
    <property type="evidence" value="ECO:0007669"/>
    <property type="project" value="InterPro"/>
</dbReference>
<evidence type="ECO:0000256" key="7">
    <source>
        <dbReference type="ARBA" id="ARBA00022806"/>
    </source>
</evidence>
<dbReference type="GO" id="GO:0003676">
    <property type="term" value="F:nucleic acid binding"/>
    <property type="evidence" value="ECO:0007669"/>
    <property type="project" value="InterPro"/>
</dbReference>
<dbReference type="PROSITE" id="PS50089">
    <property type="entry name" value="ZF_RING_2"/>
    <property type="match status" value="1"/>
</dbReference>
<dbReference type="SMART" id="SM00910">
    <property type="entry name" value="HIRAN"/>
    <property type="match status" value="1"/>
</dbReference>
<keyword evidence="8" id="KW-0862">Zinc</keyword>
<dbReference type="PANTHER" id="PTHR45626:SF17">
    <property type="entry name" value="HELICASE-LIKE TRANSCRIPTION FACTOR"/>
    <property type="match status" value="1"/>
</dbReference>
<evidence type="ECO:0000256" key="2">
    <source>
        <dbReference type="ARBA" id="ARBA00008438"/>
    </source>
</evidence>
<dbReference type="Gene3D" id="3.40.50.300">
    <property type="entry name" value="P-loop containing nucleotide triphosphate hydrolases"/>
    <property type="match status" value="1"/>
</dbReference>
<comment type="subcellular location">
    <subcellularLocation>
        <location evidence="1">Nucleus</location>
    </subcellularLocation>
</comment>
<dbReference type="Gene3D" id="3.30.70.2330">
    <property type="match status" value="1"/>
</dbReference>
<dbReference type="PANTHER" id="PTHR45626">
    <property type="entry name" value="TRANSCRIPTION TERMINATION FACTOR 2-RELATED"/>
    <property type="match status" value="1"/>
</dbReference>
<dbReference type="SMART" id="SM00184">
    <property type="entry name" value="RING"/>
    <property type="match status" value="1"/>
</dbReference>
<dbReference type="AlphaFoldDB" id="A0AAD7PZL0"/>
<reference evidence="15" key="1">
    <citation type="journal article" date="2023" name="Science">
        <title>Elucidation of the pathway for biosynthesis of saponin adjuvants from the soapbark tree.</title>
        <authorList>
            <person name="Reed J."/>
            <person name="Orme A."/>
            <person name="El-Demerdash A."/>
            <person name="Owen C."/>
            <person name="Martin L.B.B."/>
            <person name="Misra R.C."/>
            <person name="Kikuchi S."/>
            <person name="Rejzek M."/>
            <person name="Martin A.C."/>
            <person name="Harkess A."/>
            <person name="Leebens-Mack J."/>
            <person name="Louveau T."/>
            <person name="Stephenson M.J."/>
            <person name="Osbourn A."/>
        </authorList>
    </citation>
    <scope>NUCLEOTIDE SEQUENCE</scope>
    <source>
        <strain evidence="15">S10</strain>
    </source>
</reference>
<feature type="region of interest" description="Disordered" evidence="12">
    <location>
        <begin position="247"/>
        <end position="278"/>
    </location>
</feature>
<dbReference type="InterPro" id="IPR001650">
    <property type="entry name" value="Helicase_C-like"/>
</dbReference>
<evidence type="ECO:0000256" key="10">
    <source>
        <dbReference type="ARBA" id="ARBA00023242"/>
    </source>
</evidence>
<feature type="domain" description="Helicase C-terminal" evidence="14">
    <location>
        <begin position="595"/>
        <end position="714"/>
    </location>
</feature>
<dbReference type="Pfam" id="PF00271">
    <property type="entry name" value="Helicase_C"/>
    <property type="match status" value="1"/>
</dbReference>
<dbReference type="GO" id="GO:0005634">
    <property type="term" value="C:nucleus"/>
    <property type="evidence" value="ECO:0007669"/>
    <property type="project" value="UniProtKB-SubCell"/>
</dbReference>
<dbReference type="InterPro" id="IPR017907">
    <property type="entry name" value="Znf_RING_CS"/>
</dbReference>
<dbReference type="InterPro" id="IPR038718">
    <property type="entry name" value="SNF2-like_sf"/>
</dbReference>
<evidence type="ECO:0000313" key="16">
    <source>
        <dbReference type="Proteomes" id="UP001163823"/>
    </source>
</evidence>
<evidence type="ECO:0000256" key="1">
    <source>
        <dbReference type="ARBA" id="ARBA00004123"/>
    </source>
</evidence>
<dbReference type="KEGG" id="qsa:O6P43_010035"/>
<gene>
    <name evidence="15" type="ORF">O6P43_010035</name>
</gene>
<accession>A0AAD7PZL0</accession>
<evidence type="ECO:0000259" key="14">
    <source>
        <dbReference type="PROSITE" id="PS51194"/>
    </source>
</evidence>
<sequence>MEMEDPDCFSNFWAGIEDYWDSSSSTSSSSSSEASCVGFVMADIGERQHYPYPIRDGEKVGLVCELQNVYDENVIKVVNTAADMVGHIKNSVAAVLSPMIKSQLIVVEGILVRVADGDGSKIACRIRIFARLESFPIVKETIEKSGLELLPDSVASSKGKAVKEKMTEIKIKNFDTICKMFDRDVNALEEMDPPIDVIKSDLLVHQKKGLRWLVQRETKDGTGMGKTLTLLSLVAFDKCNTDTGSVGIEKSHKKGGLPASGDKRENMNDMGSSPSKKRETSIFKGKSVGVVDKSSTDMATKTTLVMCPSSALATWVLQLEEHVVLGKLKVYMYYGGRIKGDEELTNYDIVLTTYGTPIQNGSFDLFPLMGFLCFEPFSVKSYWQRLVERPLSQGDQRGLSLLKGLMETISLRRTKETSLIKLPAPIVRRCYFDLSKEERKLYDTMERQAKRVVLKYVDNRSLIPSYAAILSIILQLRQLCTDWALCPSYLESLPEQLEDASSKPELLKKLLEVLRGSEDSLCPICMADNTPSTDITIIVCAHVLCKRCILRILHETARCPICRRHFTKSDLFIVPSASSESVAGSSGSRKARSSKVLLLLHILQESRIENPAIKSVVISQYPKMLMLLKEPLKEAGFKILHIVGTMNASRRVNVIKEFGKSGSTEPTVLLTSLKASGAGMNVTAASRVYFLEPWWNLALEEQVIERIYHVGTKK</sequence>
<dbReference type="Pfam" id="PF00176">
    <property type="entry name" value="SNF2-rel_dom"/>
    <property type="match status" value="2"/>
</dbReference>
<dbReference type="Pfam" id="PF08797">
    <property type="entry name" value="HIRAN"/>
    <property type="match status" value="1"/>
</dbReference>
<dbReference type="InterPro" id="IPR049730">
    <property type="entry name" value="SNF2/RAD54-like_C"/>
</dbReference>
<dbReference type="Gene3D" id="3.40.50.10810">
    <property type="entry name" value="Tandem AAA-ATPase domain"/>
    <property type="match status" value="2"/>
</dbReference>
<evidence type="ECO:0000256" key="6">
    <source>
        <dbReference type="ARBA" id="ARBA00022801"/>
    </source>
</evidence>
<evidence type="ECO:0000259" key="13">
    <source>
        <dbReference type="PROSITE" id="PS50089"/>
    </source>
</evidence>
<evidence type="ECO:0000256" key="11">
    <source>
        <dbReference type="PROSITE-ProRule" id="PRU00175"/>
    </source>
</evidence>
<keyword evidence="16" id="KW-1185">Reference proteome</keyword>
<comment type="similarity">
    <text evidence="2">Belongs to the SNF2/RAD54 helicase family. RAD16 subfamily.</text>
</comment>